<dbReference type="Proteomes" id="UP000251960">
    <property type="component" value="Chromosome 7"/>
</dbReference>
<sequence>MDIEADEEKVDVGNIVNPSFEVMASSGCSTQMPSKYSDRHELDNNEGENIKASVGNVVEQSLDVVAVGSDPVHVSAKADVGEQPNVTPLPSLDVQNESTQISSDVGTLEQIEQDNLGTLIRICEHNKPKKLNVARVLPKDYTCTEEDLQLIEYIKSLPGKKVVVNIDTAWLNRYDMECLFHGDLQLIGKAKHKELNRDKWSDVDVTSWPVIEKITKQI</sequence>
<evidence type="ECO:0000313" key="2">
    <source>
        <dbReference type="Proteomes" id="UP000251960"/>
    </source>
</evidence>
<proteinExistence type="predicted"/>
<dbReference type="EMBL" id="NCVQ01000008">
    <property type="protein sequence ID" value="PWZ15701.1"/>
    <property type="molecule type" value="Genomic_DNA"/>
</dbReference>
<dbReference type="AlphaFoldDB" id="A0A3L6E703"/>
<organism evidence="1 2">
    <name type="scientific">Zea mays</name>
    <name type="common">Maize</name>
    <dbReference type="NCBI Taxonomy" id="4577"/>
    <lineage>
        <taxon>Eukaryota</taxon>
        <taxon>Viridiplantae</taxon>
        <taxon>Streptophyta</taxon>
        <taxon>Embryophyta</taxon>
        <taxon>Tracheophyta</taxon>
        <taxon>Spermatophyta</taxon>
        <taxon>Magnoliopsida</taxon>
        <taxon>Liliopsida</taxon>
        <taxon>Poales</taxon>
        <taxon>Poaceae</taxon>
        <taxon>PACMAD clade</taxon>
        <taxon>Panicoideae</taxon>
        <taxon>Andropogonodae</taxon>
        <taxon>Andropogoneae</taxon>
        <taxon>Tripsacinae</taxon>
        <taxon>Zea</taxon>
    </lineage>
</organism>
<name>A0A3L6E703_MAIZE</name>
<comment type="caution">
    <text evidence="1">The sequence shown here is derived from an EMBL/GenBank/DDBJ whole genome shotgun (WGS) entry which is preliminary data.</text>
</comment>
<accession>A0A3L6E703</accession>
<evidence type="ECO:0000313" key="1">
    <source>
        <dbReference type="EMBL" id="PWZ15701.1"/>
    </source>
</evidence>
<protein>
    <submittedName>
        <fullName evidence="1">Uncharacterized protein</fullName>
    </submittedName>
</protein>
<gene>
    <name evidence="1" type="ORF">Zm00014a_011633</name>
</gene>
<reference evidence="1 2" key="1">
    <citation type="journal article" date="2018" name="Nat. Genet.">
        <title>Extensive intraspecific gene order and gene structural variations between Mo17 and other maize genomes.</title>
        <authorList>
            <person name="Sun S."/>
            <person name="Zhou Y."/>
            <person name="Chen J."/>
            <person name="Shi J."/>
            <person name="Zhao H."/>
            <person name="Zhao H."/>
            <person name="Song W."/>
            <person name="Zhang M."/>
            <person name="Cui Y."/>
            <person name="Dong X."/>
            <person name="Liu H."/>
            <person name="Ma X."/>
            <person name="Jiao Y."/>
            <person name="Wang B."/>
            <person name="Wei X."/>
            <person name="Stein J.C."/>
            <person name="Glaubitz J.C."/>
            <person name="Lu F."/>
            <person name="Yu G."/>
            <person name="Liang C."/>
            <person name="Fengler K."/>
            <person name="Li B."/>
            <person name="Rafalski A."/>
            <person name="Schnable P.S."/>
            <person name="Ware D.H."/>
            <person name="Buckler E.S."/>
            <person name="Lai J."/>
        </authorList>
    </citation>
    <scope>NUCLEOTIDE SEQUENCE [LARGE SCALE GENOMIC DNA]</scope>
    <source>
        <strain evidence="2">cv. Missouri 17</strain>
        <tissue evidence="1">Seedling</tissue>
    </source>
</reference>